<dbReference type="PANTHER" id="PTHR30482">
    <property type="entry name" value="HIGH-AFFINITY BRANCHED-CHAIN AMINO ACID TRANSPORT SYSTEM PERMEASE"/>
    <property type="match status" value="1"/>
</dbReference>
<proteinExistence type="predicted"/>
<dbReference type="Proteomes" id="UP000606044">
    <property type="component" value="Unassembled WGS sequence"/>
</dbReference>
<dbReference type="GO" id="GO:0015658">
    <property type="term" value="F:branched-chain amino acid transmembrane transporter activity"/>
    <property type="evidence" value="ECO:0007669"/>
    <property type="project" value="InterPro"/>
</dbReference>
<dbReference type="PANTHER" id="PTHR30482:SF10">
    <property type="entry name" value="HIGH-AFFINITY BRANCHED-CHAIN AMINO ACID TRANSPORT PROTEIN BRAE"/>
    <property type="match status" value="1"/>
</dbReference>
<evidence type="ECO:0000256" key="4">
    <source>
        <dbReference type="ARBA" id="ARBA00022989"/>
    </source>
</evidence>
<reference evidence="7" key="1">
    <citation type="journal article" date="2014" name="Int. J. Syst. Evol. Microbiol.">
        <title>Complete genome sequence of Corynebacterium casei LMG S-19264T (=DSM 44701T), isolated from a smear-ripened cheese.</title>
        <authorList>
            <consortium name="US DOE Joint Genome Institute (JGI-PGF)"/>
            <person name="Walter F."/>
            <person name="Albersmeier A."/>
            <person name="Kalinowski J."/>
            <person name="Ruckert C."/>
        </authorList>
    </citation>
    <scope>NUCLEOTIDE SEQUENCE</scope>
    <source>
        <strain evidence="7">CCM 7897</strain>
    </source>
</reference>
<feature type="transmembrane region" description="Helical" evidence="6">
    <location>
        <begin position="185"/>
        <end position="206"/>
    </location>
</feature>
<feature type="transmembrane region" description="Helical" evidence="6">
    <location>
        <begin position="58"/>
        <end position="78"/>
    </location>
</feature>
<feature type="transmembrane region" description="Helical" evidence="6">
    <location>
        <begin position="131"/>
        <end position="150"/>
    </location>
</feature>
<dbReference type="InterPro" id="IPR001851">
    <property type="entry name" value="ABC_transp_permease"/>
</dbReference>
<accession>A0A917BS86</accession>
<comment type="caution">
    <text evidence="7">The sequence shown here is derived from an EMBL/GenBank/DDBJ whole genome shotgun (WGS) entry which is preliminary data.</text>
</comment>
<comment type="subcellular location">
    <subcellularLocation>
        <location evidence="1">Cell membrane</location>
        <topology evidence="1">Multi-pass membrane protein</topology>
    </subcellularLocation>
</comment>
<dbReference type="Pfam" id="PF02653">
    <property type="entry name" value="BPD_transp_2"/>
    <property type="match status" value="1"/>
</dbReference>
<evidence type="ECO:0000256" key="1">
    <source>
        <dbReference type="ARBA" id="ARBA00004651"/>
    </source>
</evidence>
<dbReference type="EMBL" id="BMCT01000001">
    <property type="protein sequence ID" value="GGF54958.1"/>
    <property type="molecule type" value="Genomic_DNA"/>
</dbReference>
<keyword evidence="3 6" id="KW-0812">Transmembrane</keyword>
<keyword evidence="8" id="KW-1185">Reference proteome</keyword>
<feature type="transmembrane region" description="Helical" evidence="6">
    <location>
        <begin position="31"/>
        <end position="52"/>
    </location>
</feature>
<evidence type="ECO:0000256" key="6">
    <source>
        <dbReference type="SAM" id="Phobius"/>
    </source>
</evidence>
<dbReference type="AlphaFoldDB" id="A0A917BS86"/>
<keyword evidence="4 6" id="KW-1133">Transmembrane helix</keyword>
<dbReference type="CDD" id="cd06581">
    <property type="entry name" value="TM_PBP1_LivM_like"/>
    <property type="match status" value="1"/>
</dbReference>
<evidence type="ECO:0000313" key="7">
    <source>
        <dbReference type="EMBL" id="GGF54958.1"/>
    </source>
</evidence>
<evidence type="ECO:0000313" key="8">
    <source>
        <dbReference type="Proteomes" id="UP000606044"/>
    </source>
</evidence>
<feature type="transmembrane region" description="Helical" evidence="6">
    <location>
        <begin position="6"/>
        <end position="24"/>
    </location>
</feature>
<keyword evidence="2" id="KW-1003">Cell membrane</keyword>
<evidence type="ECO:0000256" key="5">
    <source>
        <dbReference type="ARBA" id="ARBA00023136"/>
    </source>
</evidence>
<reference evidence="7" key="2">
    <citation type="submission" date="2020-09" db="EMBL/GenBank/DDBJ databases">
        <authorList>
            <person name="Sun Q."/>
            <person name="Sedlacek I."/>
        </authorList>
    </citation>
    <scope>NUCLEOTIDE SEQUENCE</scope>
    <source>
        <strain evidence="7">CCM 7897</strain>
    </source>
</reference>
<evidence type="ECO:0000256" key="2">
    <source>
        <dbReference type="ARBA" id="ARBA00022475"/>
    </source>
</evidence>
<dbReference type="InterPro" id="IPR043428">
    <property type="entry name" value="LivM-like"/>
</dbReference>
<organism evidence="7 8">
    <name type="scientific">Azorhizobium oxalatiphilum</name>
    <dbReference type="NCBI Taxonomy" id="980631"/>
    <lineage>
        <taxon>Bacteria</taxon>
        <taxon>Pseudomonadati</taxon>
        <taxon>Pseudomonadota</taxon>
        <taxon>Alphaproteobacteria</taxon>
        <taxon>Hyphomicrobiales</taxon>
        <taxon>Xanthobacteraceae</taxon>
        <taxon>Azorhizobium</taxon>
    </lineage>
</organism>
<sequence length="294" mass="31470">MDAYLIAIAIITAIYVLMALGLNLQYGLTGLVNFGVVGFFCVGAYTTAILSQKGVPQYITFPLAALLAMAFAWPLGLVSIRLREDYFAIVSLGFSEVVRLVATSEGWLTQGVQGIPGIPKMFGTFSGTTQALAVLGLLVVFNLVAIAAMLRIVRSPFGRMIEAIRDNEEAVKALGKDPAGFKIQVLVLGSALTGLAGAAYAHYIGFISPEQFIPLITFQIWMAIIMGGVGRISGALVGAIILMVFLEGSRFLRDVMPFISEVAMASVRLGVVGLALVLFTMYRPQGLMGDFTRK</sequence>
<keyword evidence="5 6" id="KW-0472">Membrane</keyword>
<gene>
    <name evidence="7" type="ORF">GCM10007301_13140</name>
</gene>
<dbReference type="GO" id="GO:0005886">
    <property type="term" value="C:plasma membrane"/>
    <property type="evidence" value="ECO:0007669"/>
    <property type="project" value="UniProtKB-SubCell"/>
</dbReference>
<dbReference type="RefSeq" id="WP_188576474.1">
    <property type="nucleotide sequence ID" value="NZ_BMCT01000001.1"/>
</dbReference>
<evidence type="ECO:0000256" key="3">
    <source>
        <dbReference type="ARBA" id="ARBA00022692"/>
    </source>
</evidence>
<name>A0A917BS86_9HYPH</name>
<feature type="transmembrane region" description="Helical" evidence="6">
    <location>
        <begin position="218"/>
        <end position="246"/>
    </location>
</feature>
<feature type="transmembrane region" description="Helical" evidence="6">
    <location>
        <begin position="258"/>
        <end position="282"/>
    </location>
</feature>
<protein>
    <submittedName>
        <fullName evidence="7">Branched-chain amino acid ABC transporter permease</fullName>
    </submittedName>
</protein>